<evidence type="ECO:0000313" key="4">
    <source>
        <dbReference type="Proteomes" id="UP000663831"/>
    </source>
</evidence>
<dbReference type="PANTHER" id="PTHR46370">
    <property type="entry name" value="GPALPP MOTIFS-CONTAINING PROTEIN 1"/>
    <property type="match status" value="1"/>
</dbReference>
<evidence type="ECO:0000313" key="3">
    <source>
        <dbReference type="EMBL" id="CAE6394178.1"/>
    </source>
</evidence>
<proteinExistence type="predicted"/>
<name>A0A8H3A4I6_9AGAM</name>
<feature type="compositionally biased region" description="Basic and acidic residues" evidence="1">
    <location>
        <begin position="225"/>
        <end position="245"/>
    </location>
</feature>
<dbReference type="InterPro" id="IPR046331">
    <property type="entry name" value="GPAM1-like"/>
</dbReference>
<feature type="compositionally biased region" description="Polar residues" evidence="1">
    <location>
        <begin position="187"/>
        <end position="197"/>
    </location>
</feature>
<accession>A0A8H3A4I6</accession>
<feature type="non-terminal residue" evidence="3">
    <location>
        <position position="1"/>
    </location>
</feature>
<feature type="compositionally biased region" description="Low complexity" evidence="1">
    <location>
        <begin position="68"/>
        <end position="78"/>
    </location>
</feature>
<comment type="caution">
    <text evidence="3">The sequence shown here is derived from an EMBL/GenBank/DDBJ whole genome shotgun (WGS) entry which is preliminary data.</text>
</comment>
<feature type="compositionally biased region" description="Basic and acidic residues" evidence="1">
    <location>
        <begin position="152"/>
        <end position="182"/>
    </location>
</feature>
<dbReference type="Pfam" id="PF12572">
    <property type="entry name" value="DUF3752"/>
    <property type="match status" value="1"/>
</dbReference>
<sequence>TAIRGKEIPVVHHHTIFTFVTFTMIGPSIPAHLLKGSQNTEDDDEETGPMPAAGPSSLPRSTTPPAPAITAAGPAIPGHLLKRSELATQQDEDDEEDFMPALPPDLAGPSKPTPRQIGAALPSRPPPEDSESDDDYGPMPLPAGLSLDNDNDGVKEFLERERRREENIEEAKKPKALKRDDWMLAPPTSSDLFSSLDPTKLKSRQFSRSTNDKKAAASNLWTETPAERQQRLADEVSGKRKRAEEAAAQGVSATGDDEETVKKRKRDRELREQIESHNRSSRGQTLVEMHAPATQDPNEAPPGIWDHSRDMALSGRLMDEGSRQKMLKDAKGLGDRFGHGRSGGFL</sequence>
<protein>
    <recommendedName>
        <fullName evidence="2">DUF3752 domain-containing protein</fullName>
    </recommendedName>
</protein>
<feature type="domain" description="DUF3752" evidence="2">
    <location>
        <begin position="186"/>
        <end position="338"/>
    </location>
</feature>
<feature type="region of interest" description="Disordered" evidence="1">
    <location>
        <begin position="33"/>
        <end position="308"/>
    </location>
</feature>
<dbReference type="InterPro" id="IPR022226">
    <property type="entry name" value="DUF3752"/>
</dbReference>
<evidence type="ECO:0000256" key="1">
    <source>
        <dbReference type="SAM" id="MobiDB-lite"/>
    </source>
</evidence>
<gene>
    <name evidence="3" type="ORF">RDB_LOCUS10418</name>
</gene>
<dbReference type="AlphaFoldDB" id="A0A8H3A4I6"/>
<dbReference type="PANTHER" id="PTHR46370:SF1">
    <property type="entry name" value="GPALPP MOTIFS-CONTAINING PROTEIN 1"/>
    <property type="match status" value="1"/>
</dbReference>
<feature type="compositionally biased region" description="Basic and acidic residues" evidence="1">
    <location>
        <begin position="267"/>
        <end position="278"/>
    </location>
</feature>
<organism evidence="3 4">
    <name type="scientific">Rhizoctonia solani</name>
    <dbReference type="NCBI Taxonomy" id="456999"/>
    <lineage>
        <taxon>Eukaryota</taxon>
        <taxon>Fungi</taxon>
        <taxon>Dikarya</taxon>
        <taxon>Basidiomycota</taxon>
        <taxon>Agaricomycotina</taxon>
        <taxon>Agaricomycetes</taxon>
        <taxon>Cantharellales</taxon>
        <taxon>Ceratobasidiaceae</taxon>
        <taxon>Rhizoctonia</taxon>
    </lineage>
</organism>
<dbReference type="EMBL" id="CAJMWV010000411">
    <property type="protein sequence ID" value="CAE6394178.1"/>
    <property type="molecule type" value="Genomic_DNA"/>
</dbReference>
<evidence type="ECO:0000259" key="2">
    <source>
        <dbReference type="Pfam" id="PF12572"/>
    </source>
</evidence>
<reference evidence="3" key="1">
    <citation type="submission" date="2021-01" db="EMBL/GenBank/DDBJ databases">
        <authorList>
            <person name="Kaushik A."/>
        </authorList>
    </citation>
    <scope>NUCLEOTIDE SEQUENCE</scope>
    <source>
        <strain evidence="3">AG3-1AP</strain>
    </source>
</reference>
<dbReference type="Proteomes" id="UP000663831">
    <property type="component" value="Unassembled WGS sequence"/>
</dbReference>